<proteinExistence type="predicted"/>
<dbReference type="EMBL" id="CP024785">
    <property type="protein sequence ID" value="AUB38971.1"/>
    <property type="molecule type" value="Genomic_DNA"/>
</dbReference>
<organism evidence="1 2">
    <name type="scientific">Nostoc flagelliforme CCNUN1</name>
    <dbReference type="NCBI Taxonomy" id="2038116"/>
    <lineage>
        <taxon>Bacteria</taxon>
        <taxon>Bacillati</taxon>
        <taxon>Cyanobacteriota</taxon>
        <taxon>Cyanophyceae</taxon>
        <taxon>Nostocales</taxon>
        <taxon>Nostocaceae</taxon>
        <taxon>Nostoc</taxon>
    </lineage>
</organism>
<dbReference type="AlphaFoldDB" id="A0A2K8SU47"/>
<reference evidence="1 2" key="1">
    <citation type="submission" date="2017-11" db="EMBL/GenBank/DDBJ databases">
        <title>Complete genome of a free-living desiccation-tolerant cyanobacterium and its photosynthetic adaptation to extreme terrestrial habitat.</title>
        <authorList>
            <person name="Shang J."/>
        </authorList>
    </citation>
    <scope>NUCLEOTIDE SEQUENCE [LARGE SCALE GENOMIC DNA]</scope>
    <source>
        <strain evidence="1 2">CCNUN1</strain>
    </source>
</reference>
<dbReference type="Proteomes" id="UP000232003">
    <property type="component" value="Chromosome"/>
</dbReference>
<name>A0A2K8SU47_9NOSO</name>
<dbReference type="KEGG" id="nfl:COO91_04951"/>
<evidence type="ECO:0000313" key="2">
    <source>
        <dbReference type="Proteomes" id="UP000232003"/>
    </source>
</evidence>
<evidence type="ECO:0000313" key="1">
    <source>
        <dbReference type="EMBL" id="AUB38971.1"/>
    </source>
</evidence>
<sequence length="45" mass="4901">MVTILAPRWLNLKGENFALVNSQSILDFRQGAPACSVGEPCKIVL</sequence>
<dbReference type="RefSeq" id="WP_157816565.1">
    <property type="nucleotide sequence ID" value="NZ_CAWNNC010000001.1"/>
</dbReference>
<protein>
    <submittedName>
        <fullName evidence="1">Uncharacterized protein</fullName>
    </submittedName>
</protein>
<gene>
    <name evidence="1" type="ORF">COO91_04951</name>
</gene>
<keyword evidence="2" id="KW-1185">Reference proteome</keyword>
<accession>A0A2K8SU47</accession>